<keyword evidence="1" id="KW-0175">Coiled coil</keyword>
<dbReference type="InterPro" id="IPR021874">
    <property type="entry name" value="Phage_Mu_Gp27"/>
</dbReference>
<dbReference type="RefSeq" id="WP_322948860.1">
    <property type="nucleotide sequence ID" value="NZ_JAYEET010000024.1"/>
</dbReference>
<accession>A0ABU5P7V3</accession>
<dbReference type="EMBL" id="JAYEET010000024">
    <property type="protein sequence ID" value="MEA1605749.1"/>
    <property type="molecule type" value="Genomic_DNA"/>
</dbReference>
<dbReference type="Pfam" id="PF11985">
    <property type="entry name" value="Phage_Mu_Gp27"/>
    <property type="match status" value="1"/>
</dbReference>
<feature type="coiled-coil region" evidence="1">
    <location>
        <begin position="135"/>
        <end position="163"/>
    </location>
</feature>
<protein>
    <submittedName>
        <fullName evidence="2">Phage protein Gp27 family protein</fullName>
    </submittedName>
</protein>
<gene>
    <name evidence="2" type="ORF">SOP97_07960</name>
</gene>
<keyword evidence="3" id="KW-1185">Reference proteome</keyword>
<name>A0ABU5P7V3_9PSED</name>
<sequence>MARKSSVDKARDEVRDLINRMLRDDRLTLDEMKEVLDEQFPGEPVPSRTALHRYKQGFAEIMRSHREIQAASQALVAELGENFDDKSGALLAQAVTTLATRASHDALAEDSTDIGDVLDLARAAKYAQETRALSLKERQAVAKDARERLLKEQEERLEELRGSDGMSEQLEDRIRRVLMGKA</sequence>
<evidence type="ECO:0000313" key="3">
    <source>
        <dbReference type="Proteomes" id="UP001292571"/>
    </source>
</evidence>
<reference evidence="2 3" key="1">
    <citation type="submission" date="2023-12" db="EMBL/GenBank/DDBJ databases">
        <title>Pseudomonas sp. T5W1.</title>
        <authorList>
            <person name="Maltman C."/>
        </authorList>
    </citation>
    <scope>NUCLEOTIDE SEQUENCE [LARGE SCALE GENOMIC DNA]</scope>
    <source>
        <strain evidence="2 3">T5W1</strain>
    </source>
</reference>
<evidence type="ECO:0000313" key="2">
    <source>
        <dbReference type="EMBL" id="MEA1605749.1"/>
    </source>
</evidence>
<proteinExistence type="predicted"/>
<evidence type="ECO:0000256" key="1">
    <source>
        <dbReference type="SAM" id="Coils"/>
    </source>
</evidence>
<comment type="caution">
    <text evidence="2">The sequence shown here is derived from an EMBL/GenBank/DDBJ whole genome shotgun (WGS) entry which is preliminary data.</text>
</comment>
<organism evidence="2 3">
    <name type="scientific">Pseudomonas spirodelae</name>
    <dbReference type="NCBI Taxonomy" id="3101751"/>
    <lineage>
        <taxon>Bacteria</taxon>
        <taxon>Pseudomonadati</taxon>
        <taxon>Pseudomonadota</taxon>
        <taxon>Gammaproteobacteria</taxon>
        <taxon>Pseudomonadales</taxon>
        <taxon>Pseudomonadaceae</taxon>
        <taxon>Pseudomonas</taxon>
    </lineage>
</organism>
<dbReference type="Proteomes" id="UP001292571">
    <property type="component" value="Unassembled WGS sequence"/>
</dbReference>